<keyword evidence="3" id="KW-1185">Reference proteome</keyword>
<name>A0A1U7D4L6_9RHOB</name>
<dbReference type="GO" id="GO:0005840">
    <property type="term" value="C:ribosome"/>
    <property type="evidence" value="ECO:0007669"/>
    <property type="project" value="UniProtKB-KW"/>
</dbReference>
<dbReference type="Proteomes" id="UP000186559">
    <property type="component" value="Chromosome"/>
</dbReference>
<dbReference type="EMBL" id="CP014796">
    <property type="protein sequence ID" value="APX23062.1"/>
    <property type="molecule type" value="Genomic_DNA"/>
</dbReference>
<accession>A0A1U7D4L6</accession>
<dbReference type="RefSeq" id="WP_076623218.1">
    <property type="nucleotide sequence ID" value="NZ_BMEW01000005.1"/>
</dbReference>
<gene>
    <name evidence="2" type="ORF">Ga0080559_TMP2266</name>
</gene>
<dbReference type="SUPFAM" id="SSF55729">
    <property type="entry name" value="Acyl-CoA N-acyltransferases (Nat)"/>
    <property type="match status" value="1"/>
</dbReference>
<proteinExistence type="predicted"/>
<dbReference type="InterPro" id="IPR016181">
    <property type="entry name" value="Acyl_CoA_acyltransferase"/>
</dbReference>
<keyword evidence="2" id="KW-0689">Ribosomal protein</keyword>
<dbReference type="Gene3D" id="3.40.630.30">
    <property type="match status" value="1"/>
</dbReference>
<keyword evidence="2" id="KW-0687">Ribonucleoprotein</keyword>
<dbReference type="InterPro" id="IPR051531">
    <property type="entry name" value="N-acetyltransferase"/>
</dbReference>
<dbReference type="PROSITE" id="PS51186">
    <property type="entry name" value="GNAT"/>
    <property type="match status" value="1"/>
</dbReference>
<protein>
    <submittedName>
        <fullName evidence="2">Acetyltransferase, ribosomal protein N-acetylase</fullName>
    </submittedName>
</protein>
<organism evidence="2 3">
    <name type="scientific">Salipiger profundus</name>
    <dbReference type="NCBI Taxonomy" id="1229727"/>
    <lineage>
        <taxon>Bacteria</taxon>
        <taxon>Pseudomonadati</taxon>
        <taxon>Pseudomonadota</taxon>
        <taxon>Alphaproteobacteria</taxon>
        <taxon>Rhodobacterales</taxon>
        <taxon>Roseobacteraceae</taxon>
        <taxon>Salipiger</taxon>
    </lineage>
</organism>
<dbReference type="PANTHER" id="PTHR43792:SF1">
    <property type="entry name" value="N-ACETYLTRANSFERASE DOMAIN-CONTAINING PROTEIN"/>
    <property type="match status" value="1"/>
</dbReference>
<dbReference type="PANTHER" id="PTHR43792">
    <property type="entry name" value="GNAT FAMILY, PUTATIVE (AFU_ORTHOLOGUE AFUA_3G00765)-RELATED-RELATED"/>
    <property type="match status" value="1"/>
</dbReference>
<evidence type="ECO:0000259" key="1">
    <source>
        <dbReference type="PROSITE" id="PS51186"/>
    </source>
</evidence>
<dbReference type="KEGG" id="tpro:Ga0080559_TMP2266"/>
<sequence>MTVSPVITTPRLVLRTPVEADWPAVSDYMRSSRTRFTGGPTASEFDRWRGFLASIGHWTLRGYGFFMVLKGDMPVGRVGLIYHSMWREPELGWNLFDGHEGQGYATEAALAVRGWAYETLGMGALISQIHPENTGSIRVAERLGATRESEGELLGEPCLVYRHPAPDADGSPEAYA</sequence>
<dbReference type="Pfam" id="PF13302">
    <property type="entry name" value="Acetyltransf_3"/>
    <property type="match status" value="1"/>
</dbReference>
<dbReference type="InterPro" id="IPR000182">
    <property type="entry name" value="GNAT_dom"/>
</dbReference>
<keyword evidence="2" id="KW-0808">Transferase</keyword>
<dbReference type="AlphaFoldDB" id="A0A1U7D4L6"/>
<feature type="domain" description="N-acetyltransferase" evidence="1">
    <location>
        <begin position="12"/>
        <end position="166"/>
    </location>
</feature>
<evidence type="ECO:0000313" key="2">
    <source>
        <dbReference type="EMBL" id="APX23062.1"/>
    </source>
</evidence>
<evidence type="ECO:0000313" key="3">
    <source>
        <dbReference type="Proteomes" id="UP000186559"/>
    </source>
</evidence>
<dbReference type="STRING" id="1229727.Ga0080559_TMP2266"/>
<dbReference type="OrthoDB" id="6293260at2"/>
<reference evidence="2 3" key="1">
    <citation type="submission" date="2016-03" db="EMBL/GenBank/DDBJ databases">
        <title>Deep-sea bacteria in the southern Pacific.</title>
        <authorList>
            <person name="Tang K."/>
        </authorList>
    </citation>
    <scope>NUCLEOTIDE SEQUENCE [LARGE SCALE GENOMIC DNA]</scope>
    <source>
        <strain evidence="2 3">JLT2016</strain>
    </source>
</reference>
<dbReference type="GO" id="GO:0016747">
    <property type="term" value="F:acyltransferase activity, transferring groups other than amino-acyl groups"/>
    <property type="evidence" value="ECO:0007669"/>
    <property type="project" value="InterPro"/>
</dbReference>